<gene>
    <name evidence="1" type="ORF">FD145_227</name>
</gene>
<protein>
    <submittedName>
        <fullName evidence="1">Uncharacterized protein</fullName>
    </submittedName>
</protein>
<reference evidence="1 2" key="1">
    <citation type="submission" date="2019-12" db="EMBL/GenBank/DDBJ databases">
        <authorList>
            <person name="Wolfe R."/>
            <person name="Danczak R."/>
            <person name="Wilkins M."/>
        </authorList>
    </citation>
    <scope>NUCLEOTIDE SEQUENCE [LARGE SCALE GENOMIC DNA]</scope>
    <source>
        <strain evidence="1">X2_MaxBin.013</strain>
    </source>
</reference>
<sequence length="226" mass="25474">MAIREIRFGPQQRINTTGIFVGVKLLHHGQELTIRVDDLARFDRRPSERWLDDIVAARGGNKEAIFRLQGGGPFSQLLKQIDEQWTILQSTVLKEHKDVAEVTQQLINLGEKAPAQAHNPREQLSAAMDLFLLMDKITDNIQPPEKRSAIRGNILNPIGGYLNKEHNVGILRPAVDSEYDLQTQHISDETIPFTYSRKTLVSKVVMPGFYNIKSGSTIRKAVVTVK</sequence>
<organism evidence="1 2">
    <name type="scientific">Candidatus Saganbacteria bacterium</name>
    <dbReference type="NCBI Taxonomy" id="2575572"/>
    <lineage>
        <taxon>Bacteria</taxon>
        <taxon>Bacillati</taxon>
        <taxon>Saganbacteria</taxon>
    </lineage>
</organism>
<dbReference type="EMBL" id="WPAF01000002">
    <property type="protein sequence ID" value="KAF0135089.1"/>
    <property type="molecule type" value="Genomic_DNA"/>
</dbReference>
<dbReference type="Proteomes" id="UP000488506">
    <property type="component" value="Unassembled WGS sequence"/>
</dbReference>
<evidence type="ECO:0000313" key="2">
    <source>
        <dbReference type="Proteomes" id="UP000488506"/>
    </source>
</evidence>
<name>A0A833L291_UNCSA</name>
<evidence type="ECO:0000313" key="1">
    <source>
        <dbReference type="EMBL" id="KAF0135089.1"/>
    </source>
</evidence>
<dbReference type="AlphaFoldDB" id="A0A833L291"/>
<comment type="caution">
    <text evidence="1">The sequence shown here is derived from an EMBL/GenBank/DDBJ whole genome shotgun (WGS) entry which is preliminary data.</text>
</comment>
<accession>A0A833L291</accession>
<proteinExistence type="predicted"/>